<keyword evidence="3" id="KW-1185">Reference proteome</keyword>
<dbReference type="InterPro" id="IPR014044">
    <property type="entry name" value="CAP_dom"/>
</dbReference>
<dbReference type="eggNOG" id="COG2340">
    <property type="taxonomic scope" value="Bacteria"/>
</dbReference>
<dbReference type="SUPFAM" id="SSF55797">
    <property type="entry name" value="PR-1-like"/>
    <property type="match status" value="1"/>
</dbReference>
<dbReference type="KEGG" id="hdt:HYPDE_29813"/>
<sequence length="243" mass="25839">MPRTGPMRMAALAPDLPKVELHIVEMTNQVRRDQNLSTLKINAMLEKAARAYAQRLARTGQFSHTADGRDAGQRAESAGYKPCAIAENLALDRSSQGFDTGQLAMQAVAGWMNSAPHRANILMASATEIGVGVARSSDPVPKFISVELFGRPASDGVKFEVVNASAASVTYAFAGKTHDLKPRMTITQSTCGAGEITFSKPAGFFSSASEIARIRAEDGKRYTLKSGASGTITVDIGAHAKPR</sequence>
<proteinExistence type="predicted"/>
<accession>N0B5W9</accession>
<evidence type="ECO:0000313" key="3">
    <source>
        <dbReference type="Proteomes" id="UP000005952"/>
    </source>
</evidence>
<dbReference type="AlphaFoldDB" id="N0B5W9"/>
<dbReference type="HOGENOM" id="CLU_093823_0_0_5"/>
<dbReference type="EMBL" id="CP005587">
    <property type="protein sequence ID" value="AGK57637.1"/>
    <property type="molecule type" value="Genomic_DNA"/>
</dbReference>
<evidence type="ECO:0000259" key="1">
    <source>
        <dbReference type="Pfam" id="PF00188"/>
    </source>
</evidence>
<dbReference type="Gene3D" id="3.40.33.10">
    <property type="entry name" value="CAP"/>
    <property type="match status" value="1"/>
</dbReference>
<gene>
    <name evidence="2" type="ORF">HYPDE_29813</name>
</gene>
<dbReference type="InterPro" id="IPR035940">
    <property type="entry name" value="CAP_sf"/>
</dbReference>
<dbReference type="Proteomes" id="UP000005952">
    <property type="component" value="Chromosome"/>
</dbReference>
<dbReference type="PANTHER" id="PTHR31157">
    <property type="entry name" value="SCP DOMAIN-CONTAINING PROTEIN"/>
    <property type="match status" value="1"/>
</dbReference>
<protein>
    <submittedName>
        <fullName evidence="2">SCP-like extracellular</fullName>
    </submittedName>
</protein>
<dbReference type="CDD" id="cd05379">
    <property type="entry name" value="CAP_bacterial"/>
    <property type="match status" value="1"/>
</dbReference>
<reference evidence="2 3" key="1">
    <citation type="journal article" date="2013" name="Genome Announc.">
        <title>Genome sequences for three denitrifying bacterial strains isolated from a uranium- and nitrate-contaminated subsurface environment.</title>
        <authorList>
            <person name="Venkatramanan R."/>
            <person name="Prakash O."/>
            <person name="Woyke T."/>
            <person name="Chain P."/>
            <person name="Goodwin L.A."/>
            <person name="Watson D."/>
            <person name="Brooks S."/>
            <person name="Kostka J.E."/>
            <person name="Green S.J."/>
        </authorList>
    </citation>
    <scope>NUCLEOTIDE SEQUENCE [LARGE SCALE GENOMIC DNA]</scope>
    <source>
        <strain evidence="2 3">1NES1</strain>
    </source>
</reference>
<feature type="domain" description="SCP" evidence="1">
    <location>
        <begin position="25"/>
        <end position="138"/>
    </location>
</feature>
<dbReference type="STRING" id="670307.HYPDE_29813"/>
<organism evidence="2 3">
    <name type="scientific">Hyphomicrobium denitrificans 1NES1</name>
    <dbReference type="NCBI Taxonomy" id="670307"/>
    <lineage>
        <taxon>Bacteria</taxon>
        <taxon>Pseudomonadati</taxon>
        <taxon>Pseudomonadota</taxon>
        <taxon>Alphaproteobacteria</taxon>
        <taxon>Hyphomicrobiales</taxon>
        <taxon>Hyphomicrobiaceae</taxon>
        <taxon>Hyphomicrobium</taxon>
    </lineage>
</organism>
<evidence type="ECO:0000313" key="2">
    <source>
        <dbReference type="EMBL" id="AGK57637.1"/>
    </source>
</evidence>
<dbReference type="PANTHER" id="PTHR31157:SF1">
    <property type="entry name" value="SCP DOMAIN-CONTAINING PROTEIN"/>
    <property type="match status" value="1"/>
</dbReference>
<name>N0B5W9_9HYPH</name>
<dbReference type="Pfam" id="PF00188">
    <property type="entry name" value="CAP"/>
    <property type="match status" value="1"/>
</dbReference>